<evidence type="ECO:0000256" key="1">
    <source>
        <dbReference type="SAM" id="MobiDB-lite"/>
    </source>
</evidence>
<proteinExistence type="predicted"/>
<dbReference type="InterPro" id="IPR037291">
    <property type="entry name" value="DUF4139"/>
</dbReference>
<evidence type="ECO:0000313" key="4">
    <source>
        <dbReference type="EMBL" id="KJZ72984.1"/>
    </source>
</evidence>
<feature type="compositionally biased region" description="Basic and acidic residues" evidence="1">
    <location>
        <begin position="217"/>
        <end position="246"/>
    </location>
</feature>
<dbReference type="EMBL" id="KQ030539">
    <property type="protein sequence ID" value="KJZ72984.1"/>
    <property type="molecule type" value="Genomic_DNA"/>
</dbReference>
<feature type="region of interest" description="Disordered" evidence="1">
    <location>
        <begin position="82"/>
        <end position="118"/>
    </location>
</feature>
<feature type="domain" description="DUF4139" evidence="2">
    <location>
        <begin position="306"/>
        <end position="791"/>
    </location>
</feature>
<feature type="compositionally biased region" description="Basic and acidic residues" evidence="1">
    <location>
        <begin position="107"/>
        <end position="118"/>
    </location>
</feature>
<gene>
    <name evidence="4" type="ORF">HIM_07556</name>
</gene>
<feature type="compositionally biased region" description="Acidic residues" evidence="1">
    <location>
        <begin position="89"/>
        <end position="106"/>
    </location>
</feature>
<accession>A0A0F8A454</accession>
<evidence type="ECO:0000313" key="5">
    <source>
        <dbReference type="Proteomes" id="UP000054481"/>
    </source>
</evidence>
<dbReference type="AlphaFoldDB" id="A0A0F8A454"/>
<evidence type="ECO:0000259" key="3">
    <source>
        <dbReference type="Pfam" id="PF13600"/>
    </source>
</evidence>
<dbReference type="Pfam" id="PF13600">
    <property type="entry name" value="DUF4140"/>
    <property type="match status" value="1"/>
</dbReference>
<dbReference type="InterPro" id="IPR011935">
    <property type="entry name" value="CHP02231"/>
</dbReference>
<dbReference type="OrthoDB" id="10068793at2759"/>
<feature type="region of interest" description="Disordered" evidence="1">
    <location>
        <begin position="204"/>
        <end position="246"/>
    </location>
</feature>
<reference evidence="4 5" key="1">
    <citation type="journal article" date="2014" name="Genome Biol. Evol.">
        <title>Comparative genomics and transcriptomics analyses reveal divergent lifestyle features of nematode endoparasitic fungus Hirsutella minnesotensis.</title>
        <authorList>
            <person name="Lai Y."/>
            <person name="Liu K."/>
            <person name="Zhang X."/>
            <person name="Zhang X."/>
            <person name="Li K."/>
            <person name="Wang N."/>
            <person name="Shu C."/>
            <person name="Wu Y."/>
            <person name="Wang C."/>
            <person name="Bushley K.E."/>
            <person name="Xiang M."/>
            <person name="Liu X."/>
        </authorList>
    </citation>
    <scope>NUCLEOTIDE SEQUENCE [LARGE SCALE GENOMIC DNA]</scope>
    <source>
        <strain evidence="4 5">3608</strain>
    </source>
</reference>
<feature type="region of interest" description="Disordered" evidence="1">
    <location>
        <begin position="426"/>
        <end position="460"/>
    </location>
</feature>
<dbReference type="PANTHER" id="PTHR31005">
    <property type="entry name" value="DUF4139 DOMAIN-CONTAINING PROTEIN"/>
    <property type="match status" value="1"/>
</dbReference>
<evidence type="ECO:0008006" key="6">
    <source>
        <dbReference type="Google" id="ProtNLM"/>
    </source>
</evidence>
<organism evidence="4 5">
    <name type="scientific">Hirsutella minnesotensis 3608</name>
    <dbReference type="NCBI Taxonomy" id="1043627"/>
    <lineage>
        <taxon>Eukaryota</taxon>
        <taxon>Fungi</taxon>
        <taxon>Dikarya</taxon>
        <taxon>Ascomycota</taxon>
        <taxon>Pezizomycotina</taxon>
        <taxon>Sordariomycetes</taxon>
        <taxon>Hypocreomycetidae</taxon>
        <taxon>Hypocreales</taxon>
        <taxon>Ophiocordycipitaceae</taxon>
        <taxon>Hirsutella</taxon>
    </lineage>
</organism>
<dbReference type="Proteomes" id="UP000054481">
    <property type="component" value="Unassembled WGS sequence"/>
</dbReference>
<keyword evidence="5" id="KW-1185">Reference proteome</keyword>
<dbReference type="PANTHER" id="PTHR31005:SF8">
    <property type="entry name" value="DUF4139 DOMAIN-CONTAINING PROTEIN"/>
    <property type="match status" value="1"/>
</dbReference>
<sequence length="799" mass="87326">MDSINKVKYEIADLGTRSVVLFPSRAQISRGIHNVQLKPGTNEVTIAGLSPTVDQDSVKVEGSGLAATITDIIVEPLPNRQDFNLVYPDSEDDDSTDEDDSENDEELEKHEDVSNQLREAQDRLTDLKDSFDVARERLASAASCLGVLDSYAATICSPKLKIAVDKGLETYRQERAKAFADHIDAVKNQRQLGKEIENLKSEIDKLTKQERKHKAKETKQRQKERKEKQKAKDAKRRKDVERRKEKARVRQERLKFWPKYHYSVRITIECNAYTPSSSRRTSITSEIETAKEPAAEPAQDLPRCDLKLSYVTSEAGWTPCYDLDLSTTDATASLCFDAKVRNATSETWSGCKLALSTSQAIFGGLDDAAPVLVPWKIRLAAKGPESPMRDVARSLEECNFRGQLKQHHRAAAQVRREKMFVPATWEPGSSFEEGTDSRTGLFAPASQQRPQESGFGPCSSSQNRFGSGLAFGSSSGAATGGLFGGFGAARSSLGDQPNVSPPVALLGSATTGSHFGFGSGAKNEAEATPETPVAFARYASAPEGGLAMPADLKQNLDFEDSIVEDTGFTTSYEIPGLKSLAPSSTSPKQRVMRLRLSDVVFDRTVVAKYRPVANLKAEVKNTSKMAWNKGLVGVVLDGAFLGRMTLPSCSAGESFTLNLGIDPAIQVKYPQPQVRKDSAGFFSKEDTYVYTRSVTLHNTRTIAGRSATIRVLDQIPVSQDERLRVKIISPSGLTVGGPSVSDGAPGRDEKKDYDWGEASAALKEDGEVEWKVILNAGKATRFILEYAVTAPTGELPTQY</sequence>
<protein>
    <recommendedName>
        <fullName evidence="6">DUF4139 domain-containing protein</fullName>
    </recommendedName>
</protein>
<name>A0A0F8A454_9HYPO</name>
<dbReference type="Pfam" id="PF13598">
    <property type="entry name" value="DUF4139"/>
    <property type="match status" value="1"/>
</dbReference>
<evidence type="ECO:0000259" key="2">
    <source>
        <dbReference type="Pfam" id="PF13598"/>
    </source>
</evidence>
<feature type="domain" description="DUF4140" evidence="3">
    <location>
        <begin position="19"/>
        <end position="139"/>
    </location>
</feature>
<dbReference type="InterPro" id="IPR025554">
    <property type="entry name" value="DUF4140"/>
</dbReference>